<comment type="caution">
    <text evidence="7">The sequence shown here is derived from an EMBL/GenBank/DDBJ whole genome shotgun (WGS) entry which is preliminary data.</text>
</comment>
<protein>
    <recommendedName>
        <fullName evidence="6">GDT1 family protein</fullName>
    </recommendedName>
</protein>
<dbReference type="PANTHER" id="PTHR12608">
    <property type="entry name" value="TRANSMEMBRANE PROTEIN HTP-1 RELATED"/>
    <property type="match status" value="1"/>
</dbReference>
<dbReference type="GO" id="GO:0016020">
    <property type="term" value="C:membrane"/>
    <property type="evidence" value="ECO:0007669"/>
    <property type="project" value="UniProtKB-SubCell"/>
</dbReference>
<keyword evidence="8" id="KW-1185">Reference proteome</keyword>
<feature type="transmembrane region" description="Helical" evidence="6">
    <location>
        <begin position="37"/>
        <end position="58"/>
    </location>
</feature>
<proteinExistence type="inferred from homology"/>
<evidence type="ECO:0000256" key="6">
    <source>
        <dbReference type="RuleBase" id="RU365102"/>
    </source>
</evidence>
<evidence type="ECO:0000256" key="4">
    <source>
        <dbReference type="ARBA" id="ARBA00022989"/>
    </source>
</evidence>
<evidence type="ECO:0000313" key="8">
    <source>
        <dbReference type="Proteomes" id="UP000581135"/>
    </source>
</evidence>
<reference evidence="7 8" key="1">
    <citation type="submission" date="2020-08" db="EMBL/GenBank/DDBJ databases">
        <title>Genomic Encyclopedia of Type Strains, Phase III (KMG-III): the genomes of soil and plant-associated and newly described type strains.</title>
        <authorList>
            <person name="Whitman W."/>
        </authorList>
    </citation>
    <scope>NUCLEOTIDE SEQUENCE [LARGE SCALE GENOMIC DNA]</scope>
    <source>
        <strain evidence="7 8">CECT 8803</strain>
    </source>
</reference>
<organism evidence="7 8">
    <name type="scientific">Limibacillus halophilus</name>
    <dbReference type="NCBI Taxonomy" id="1579333"/>
    <lineage>
        <taxon>Bacteria</taxon>
        <taxon>Pseudomonadati</taxon>
        <taxon>Pseudomonadota</taxon>
        <taxon>Alphaproteobacteria</taxon>
        <taxon>Rhodospirillales</taxon>
        <taxon>Rhodovibrionaceae</taxon>
        <taxon>Limibacillus</taxon>
    </lineage>
</organism>
<dbReference type="InterPro" id="IPR001727">
    <property type="entry name" value="GDT1-like"/>
</dbReference>
<evidence type="ECO:0000256" key="3">
    <source>
        <dbReference type="ARBA" id="ARBA00022692"/>
    </source>
</evidence>
<dbReference type="Proteomes" id="UP000581135">
    <property type="component" value="Unassembled WGS sequence"/>
</dbReference>
<evidence type="ECO:0000256" key="5">
    <source>
        <dbReference type="ARBA" id="ARBA00023136"/>
    </source>
</evidence>
<dbReference type="GO" id="GO:0046873">
    <property type="term" value="F:metal ion transmembrane transporter activity"/>
    <property type="evidence" value="ECO:0007669"/>
    <property type="project" value="InterPro"/>
</dbReference>
<comment type="caution">
    <text evidence="6">Lacks conserved residue(s) required for the propagation of feature annotation.</text>
</comment>
<keyword evidence="3 6" id="KW-0812">Transmembrane</keyword>
<evidence type="ECO:0000256" key="2">
    <source>
        <dbReference type="ARBA" id="ARBA00009190"/>
    </source>
</evidence>
<dbReference type="RefSeq" id="WP_183415530.1">
    <property type="nucleotide sequence ID" value="NZ_JACHXA010000002.1"/>
</dbReference>
<evidence type="ECO:0000313" key="7">
    <source>
        <dbReference type="EMBL" id="MBB3064735.1"/>
    </source>
</evidence>
<keyword evidence="5 6" id="KW-0472">Membrane</keyword>
<gene>
    <name evidence="7" type="ORF">FHR98_001007</name>
</gene>
<dbReference type="PANTHER" id="PTHR12608:SF1">
    <property type="entry name" value="TRANSMEMBRANE PROTEIN 165"/>
    <property type="match status" value="1"/>
</dbReference>
<keyword evidence="4 6" id="KW-1133">Transmembrane helix</keyword>
<dbReference type="AlphaFoldDB" id="A0A839SUS0"/>
<dbReference type="EMBL" id="JACHXA010000002">
    <property type="protein sequence ID" value="MBB3064735.1"/>
    <property type="molecule type" value="Genomic_DNA"/>
</dbReference>
<accession>A0A839SUS0</accession>
<sequence>MLPAFLTIFLTVFLAELGDKTQLATLLFATEENRSPWLVFAAAALALVASTGLAVLLGSMAERHLSALPLKLIAGVGFMVIGAWTLWGHFQSA</sequence>
<dbReference type="Pfam" id="PF01169">
    <property type="entry name" value="GDT1"/>
    <property type="match status" value="1"/>
</dbReference>
<comment type="similarity">
    <text evidence="2 6">Belongs to the GDT1 family.</text>
</comment>
<evidence type="ECO:0000256" key="1">
    <source>
        <dbReference type="ARBA" id="ARBA00004141"/>
    </source>
</evidence>
<comment type="subcellular location">
    <subcellularLocation>
        <location evidence="1 6">Membrane</location>
        <topology evidence="1 6">Multi-pass membrane protein</topology>
    </subcellularLocation>
</comment>
<name>A0A839SUS0_9PROT</name>
<feature type="transmembrane region" description="Helical" evidence="6">
    <location>
        <begin position="70"/>
        <end position="90"/>
    </location>
</feature>